<gene>
    <name evidence="3" type="ORF">D9V30_00915</name>
</gene>
<dbReference type="GO" id="GO:1990189">
    <property type="term" value="F:protein N-terminal-serine acetyltransferase activity"/>
    <property type="evidence" value="ECO:0007669"/>
    <property type="project" value="TreeGrafter"/>
</dbReference>
<dbReference type="PROSITE" id="PS51186">
    <property type="entry name" value="GNAT"/>
    <property type="match status" value="1"/>
</dbReference>
<keyword evidence="3" id="KW-0808">Transferase</keyword>
<dbReference type="PANTHER" id="PTHR43441:SF2">
    <property type="entry name" value="FAMILY ACETYLTRANSFERASE, PUTATIVE (AFU_ORTHOLOGUE AFUA_7G00850)-RELATED"/>
    <property type="match status" value="1"/>
</dbReference>
<comment type="caution">
    <text evidence="3">The sequence shown here is derived from an EMBL/GenBank/DDBJ whole genome shotgun (WGS) entry which is preliminary data.</text>
</comment>
<dbReference type="PANTHER" id="PTHR43441">
    <property type="entry name" value="RIBOSOMAL-PROTEIN-SERINE ACETYLTRANSFERASE"/>
    <property type="match status" value="1"/>
</dbReference>
<proteinExistence type="predicted"/>
<evidence type="ECO:0000256" key="1">
    <source>
        <dbReference type="SAM" id="MobiDB-lite"/>
    </source>
</evidence>
<accession>A0A3L6ZT88</accession>
<sequence length="200" mass="21756">MLPVILRTERLELSVPVEDDIDPIFRACQDPDIQKWTTVPVPYRRVDASTFVSSVVGQGWRSGDSLTWGIRRSGELVGVIDLHDVADRGAEIGYWLGRQWRGEGLLREAARAVIDFAFSAPPHGLALERLAWRAGLGNVDSARVAQALGFRFEGCGRKDLVQRGARSDSWSAGMLAAEDRSPVDWPSLPGGAGGPAPAPR</sequence>
<dbReference type="EMBL" id="RCUW01000001">
    <property type="protein sequence ID" value="RLP71019.1"/>
    <property type="molecule type" value="Genomic_DNA"/>
</dbReference>
<feature type="region of interest" description="Disordered" evidence="1">
    <location>
        <begin position="177"/>
        <end position="200"/>
    </location>
</feature>
<dbReference type="InterPro" id="IPR016181">
    <property type="entry name" value="Acyl_CoA_acyltransferase"/>
</dbReference>
<evidence type="ECO:0000259" key="2">
    <source>
        <dbReference type="PROSITE" id="PS51186"/>
    </source>
</evidence>
<dbReference type="AlphaFoldDB" id="A0A3L6ZT88"/>
<dbReference type="RefSeq" id="WP_087136334.1">
    <property type="nucleotide sequence ID" value="NZ_JBQDRQ010000021.1"/>
</dbReference>
<name>A0A3L6ZT88_9MICO</name>
<organism evidence="3 4">
    <name type="scientific">Mycetocola reblochoni</name>
    <dbReference type="NCBI Taxonomy" id="331618"/>
    <lineage>
        <taxon>Bacteria</taxon>
        <taxon>Bacillati</taxon>
        <taxon>Actinomycetota</taxon>
        <taxon>Actinomycetes</taxon>
        <taxon>Micrococcales</taxon>
        <taxon>Microbacteriaceae</taxon>
        <taxon>Mycetocola</taxon>
    </lineage>
</organism>
<reference evidence="3 4" key="1">
    <citation type="submission" date="2018-10" db="EMBL/GenBank/DDBJ databases">
        <authorList>
            <person name="Li J."/>
        </authorList>
    </citation>
    <scope>NUCLEOTIDE SEQUENCE [LARGE SCALE GENOMIC DNA]</scope>
    <source>
        <strain evidence="3 4">JCM 30549</strain>
    </source>
</reference>
<dbReference type="SUPFAM" id="SSF55729">
    <property type="entry name" value="Acyl-CoA N-acyltransferases (Nat)"/>
    <property type="match status" value="1"/>
</dbReference>
<dbReference type="InterPro" id="IPR051908">
    <property type="entry name" value="Ribosomal_N-acetyltransferase"/>
</dbReference>
<evidence type="ECO:0000313" key="4">
    <source>
        <dbReference type="Proteomes" id="UP000275395"/>
    </source>
</evidence>
<dbReference type="GO" id="GO:0005737">
    <property type="term" value="C:cytoplasm"/>
    <property type="evidence" value="ECO:0007669"/>
    <property type="project" value="TreeGrafter"/>
</dbReference>
<dbReference type="Gene3D" id="3.40.630.30">
    <property type="match status" value="1"/>
</dbReference>
<feature type="domain" description="N-acetyltransferase" evidence="2">
    <location>
        <begin position="23"/>
        <end position="177"/>
    </location>
</feature>
<dbReference type="Pfam" id="PF13302">
    <property type="entry name" value="Acetyltransf_3"/>
    <property type="match status" value="1"/>
</dbReference>
<protein>
    <submittedName>
        <fullName evidence="3">N-acetyltransferase</fullName>
    </submittedName>
</protein>
<dbReference type="Proteomes" id="UP000275395">
    <property type="component" value="Unassembled WGS sequence"/>
</dbReference>
<evidence type="ECO:0000313" key="3">
    <source>
        <dbReference type="EMBL" id="RLP71019.1"/>
    </source>
</evidence>
<dbReference type="GO" id="GO:0008999">
    <property type="term" value="F:protein-N-terminal-alanine acetyltransferase activity"/>
    <property type="evidence" value="ECO:0007669"/>
    <property type="project" value="TreeGrafter"/>
</dbReference>
<dbReference type="InterPro" id="IPR000182">
    <property type="entry name" value="GNAT_dom"/>
</dbReference>